<protein>
    <recommendedName>
        <fullName evidence="2">N-acetyltransferase domain-containing protein</fullName>
    </recommendedName>
</protein>
<accession>D6PL51</accession>
<organism evidence="1">
    <name type="scientific">uncultured organism MedDCM-OCT-S09-C787</name>
    <dbReference type="NCBI Taxonomy" id="743652"/>
    <lineage>
        <taxon>unclassified sequences</taxon>
        <taxon>environmental samples</taxon>
    </lineage>
</organism>
<reference evidence="1" key="1">
    <citation type="journal article" date="2010" name="ISME J.">
        <title>Metagenome of the Mediterranean deep chlorophyll maximum studied by direct and fosmid library 454 pyrosequencing.</title>
        <authorList>
            <person name="Ghai R."/>
            <person name="Martin-Cuadrado A.B."/>
            <person name="Molto A.G."/>
            <person name="Heredia I.G."/>
            <person name="Cabrera R."/>
            <person name="Martin J."/>
            <person name="Verdu M."/>
            <person name="Deschamps P."/>
            <person name="Moreira D."/>
            <person name="Lopez-Garcia P."/>
            <person name="Mira A."/>
            <person name="Rodriguez-Valera F."/>
        </authorList>
    </citation>
    <scope>NUCLEOTIDE SEQUENCE</scope>
</reference>
<name>D6PL51_9ZZZZ</name>
<dbReference type="AlphaFoldDB" id="D6PL51"/>
<evidence type="ECO:0000313" key="1">
    <source>
        <dbReference type="EMBL" id="ADD96452.1"/>
    </source>
</evidence>
<dbReference type="EMBL" id="GU943140">
    <property type="protein sequence ID" value="ADD96452.1"/>
    <property type="molecule type" value="Genomic_DNA"/>
</dbReference>
<evidence type="ECO:0008006" key="2">
    <source>
        <dbReference type="Google" id="ProtNLM"/>
    </source>
</evidence>
<proteinExistence type="predicted"/>
<sequence>MDRILNIVSYKGEHGEYIMKQQMNHTLMDKDMEFNGNAKNLEQDNLAFTGMIDGKPIFAAGMKIIWNGVAEGWVLATKDALDHPLLVAKAIRKDFARIAKENNINRVQTAVRANYTTGLKFAKWLGLEEEGLMKKFGFDGSDQYMYARLF</sequence>